<keyword evidence="2" id="KW-0472">Membrane</keyword>
<feature type="transmembrane region" description="Helical" evidence="2">
    <location>
        <begin position="579"/>
        <end position="599"/>
    </location>
</feature>
<dbReference type="Pfam" id="PF01544">
    <property type="entry name" value="CorA"/>
    <property type="match status" value="1"/>
</dbReference>
<evidence type="ECO:0000313" key="3">
    <source>
        <dbReference type="EMBL" id="KAK7993114.1"/>
    </source>
</evidence>
<reference evidence="3 4" key="1">
    <citation type="submission" date="2023-01" db="EMBL/GenBank/DDBJ databases">
        <title>Analysis of 21 Apiospora genomes using comparative genomics revels a genus with tremendous synthesis potential of carbohydrate active enzymes and secondary metabolites.</title>
        <authorList>
            <person name="Sorensen T."/>
        </authorList>
    </citation>
    <scope>NUCLEOTIDE SEQUENCE [LARGE SCALE GENOMIC DNA]</scope>
    <source>
        <strain evidence="3 4">CBS 20057</strain>
    </source>
</reference>
<feature type="transmembrane region" description="Helical" evidence="2">
    <location>
        <begin position="472"/>
        <end position="492"/>
    </location>
</feature>
<evidence type="ECO:0000313" key="4">
    <source>
        <dbReference type="Proteomes" id="UP001396898"/>
    </source>
</evidence>
<dbReference type="Proteomes" id="UP001396898">
    <property type="component" value="Unassembled WGS sequence"/>
</dbReference>
<feature type="transmembrane region" description="Helical" evidence="2">
    <location>
        <begin position="440"/>
        <end position="460"/>
    </location>
</feature>
<protein>
    <submittedName>
        <fullName evidence="3">Mg2+ transporter zinc transport protein</fullName>
    </submittedName>
</protein>
<feature type="region of interest" description="Disordered" evidence="1">
    <location>
        <begin position="39"/>
        <end position="78"/>
    </location>
</feature>
<comment type="caution">
    <text evidence="3">The sequence shown here is derived from an EMBL/GenBank/DDBJ whole genome shotgun (WGS) entry which is preliminary data.</text>
</comment>
<feature type="compositionally biased region" description="Basic and acidic residues" evidence="1">
    <location>
        <begin position="39"/>
        <end position="48"/>
    </location>
</feature>
<organism evidence="3 4">
    <name type="scientific">Apiospora marii</name>
    <dbReference type="NCBI Taxonomy" id="335849"/>
    <lineage>
        <taxon>Eukaryota</taxon>
        <taxon>Fungi</taxon>
        <taxon>Dikarya</taxon>
        <taxon>Ascomycota</taxon>
        <taxon>Pezizomycotina</taxon>
        <taxon>Sordariomycetes</taxon>
        <taxon>Xylariomycetidae</taxon>
        <taxon>Amphisphaeriales</taxon>
        <taxon>Apiosporaceae</taxon>
        <taxon>Apiospora</taxon>
    </lineage>
</organism>
<feature type="transmembrane region" description="Helical" evidence="2">
    <location>
        <begin position="540"/>
        <end position="559"/>
    </location>
</feature>
<name>A0ABR1QZM2_9PEZI</name>
<keyword evidence="2" id="KW-0812">Transmembrane</keyword>
<gene>
    <name evidence="3" type="ORF">PG991_016293</name>
</gene>
<keyword evidence="4" id="KW-1185">Reference proteome</keyword>
<evidence type="ECO:0000256" key="1">
    <source>
        <dbReference type="SAM" id="MobiDB-lite"/>
    </source>
</evidence>
<proteinExistence type="predicted"/>
<dbReference type="Gene3D" id="1.20.58.340">
    <property type="entry name" value="Magnesium transport protein CorA, transmembrane region"/>
    <property type="match status" value="1"/>
</dbReference>
<sequence length="683" mass="78113">MMARVILNNRPLYEELQARMKKEVTNVSRIRQEIHQYADRIMKPERPSKNTSLQQNDALQPSEERPSDSGSDTPPLTVLDKVNFDGHCGAFVVDTTKKLSQGRGQKAQGSTSNGFSGICVSNNTLWHGVLNEPRKPKKAKKRFIWLTGANPTTALVCFLGSPQIERDPMNLFFDRHSDYELFFFDDTTPHLNTWETELHISFYQIFQDDQSQPTGIPKPFRSSFLDNTSSKLTKASMGFRFFGDFFDRFWTCHFIEYLPSGGSGKVWDFPFDSSNSRNTVNGEWRQRKVLELYLFERIMDKVVSSTREIFDVVRTELGVGGEAFSMVALNSDDYFTFSEHWQKCQEALQVVEDQMEHIATEIAKWESREKSRGQENPRWTRSDERKYSGAIKKRLAACNSMVRDFRRLKADITVRKQLLISRQDQIRNDLSLNSAENIRFFTYVTVVFLPLGFAASIFSMSEVPDGQLIGEMAIVAAIALILTAVALATYGLSRKLPGLSRETVETSQKARTNKKRVKQAVAEKSGNHVAATQMAKKKTIWYVGFWLSYVFVEKPLGWVAQGFDAMDESEQNRVTGIRIAVTLFLLPYCLFVWVVRVLAYNAMDLMRFIWYFLWSCLPSAPRPSENIFRGVMGILLSLDSKRIRPFKEKGEALKKKRKEPDNRFPAEQGKSDQADGVRVRAGA</sequence>
<feature type="region of interest" description="Disordered" evidence="1">
    <location>
        <begin position="651"/>
        <end position="683"/>
    </location>
</feature>
<keyword evidence="2" id="KW-1133">Transmembrane helix</keyword>
<dbReference type="InterPro" id="IPR002523">
    <property type="entry name" value="MgTranspt_CorA/ZnTranspt_ZntB"/>
</dbReference>
<dbReference type="EMBL" id="JAQQWI010000025">
    <property type="protein sequence ID" value="KAK7993114.1"/>
    <property type="molecule type" value="Genomic_DNA"/>
</dbReference>
<accession>A0ABR1QZM2</accession>
<feature type="compositionally biased region" description="Polar residues" evidence="1">
    <location>
        <begin position="49"/>
        <end position="59"/>
    </location>
</feature>
<evidence type="ECO:0000256" key="2">
    <source>
        <dbReference type="SAM" id="Phobius"/>
    </source>
</evidence>